<organism evidence="2 3">
    <name type="scientific">Plectus sambesii</name>
    <dbReference type="NCBI Taxonomy" id="2011161"/>
    <lineage>
        <taxon>Eukaryota</taxon>
        <taxon>Metazoa</taxon>
        <taxon>Ecdysozoa</taxon>
        <taxon>Nematoda</taxon>
        <taxon>Chromadorea</taxon>
        <taxon>Plectida</taxon>
        <taxon>Plectina</taxon>
        <taxon>Plectoidea</taxon>
        <taxon>Plectidae</taxon>
        <taxon>Plectus</taxon>
    </lineage>
</organism>
<feature type="compositionally biased region" description="Basic residues" evidence="1">
    <location>
        <begin position="134"/>
        <end position="152"/>
    </location>
</feature>
<feature type="region of interest" description="Disordered" evidence="1">
    <location>
        <begin position="65"/>
        <end position="93"/>
    </location>
</feature>
<accession>A0A914VMQ4</accession>
<feature type="compositionally biased region" description="Pro residues" evidence="1">
    <location>
        <begin position="72"/>
        <end position="81"/>
    </location>
</feature>
<feature type="region of interest" description="Disordered" evidence="1">
    <location>
        <begin position="112"/>
        <end position="152"/>
    </location>
</feature>
<keyword evidence="2" id="KW-1185">Reference proteome</keyword>
<evidence type="ECO:0000256" key="1">
    <source>
        <dbReference type="SAM" id="MobiDB-lite"/>
    </source>
</evidence>
<dbReference type="AlphaFoldDB" id="A0A914VMQ4"/>
<protein>
    <submittedName>
        <fullName evidence="3">Uncharacterized protein</fullName>
    </submittedName>
</protein>
<dbReference type="WBParaSite" id="PSAMB.scaffold2193size24700.g16811.t1">
    <property type="protein sequence ID" value="PSAMB.scaffold2193size24700.g16811.t1"/>
    <property type="gene ID" value="PSAMB.scaffold2193size24700.g16811"/>
</dbReference>
<proteinExistence type="predicted"/>
<sequence length="249" mass="27755">MQRALLLRGVAHRCSGDIIGTAGADDDGRRCEEKLKSVLIARPHSTDRTTDTTSSRAHYSIRLSASIGTPPNDAPPPPPPAHKQVQRSPTASIARTRGAKLINALARFDYRAGQSHRRQTGMTQGGSAVMRKQSAPRRQQRGRNARAHRLHHNRPWDDVRARKDQGRLRIRPAKNSRRRGRRARPAALRPVEPLKLASERRWLTAGAPLNGRHDGGFVKNPVKTTRNAAAAVVVQRAIGRRRNRRRGFN</sequence>
<reference evidence="3" key="1">
    <citation type="submission" date="2022-11" db="UniProtKB">
        <authorList>
            <consortium name="WormBaseParasite"/>
        </authorList>
    </citation>
    <scope>IDENTIFICATION</scope>
</reference>
<name>A0A914VMQ4_9BILA</name>
<evidence type="ECO:0000313" key="2">
    <source>
        <dbReference type="Proteomes" id="UP000887566"/>
    </source>
</evidence>
<evidence type="ECO:0000313" key="3">
    <source>
        <dbReference type="WBParaSite" id="PSAMB.scaffold2193size24700.g16811.t1"/>
    </source>
</evidence>
<dbReference type="Proteomes" id="UP000887566">
    <property type="component" value="Unplaced"/>
</dbReference>